<proteinExistence type="predicted"/>
<evidence type="ECO:0000313" key="3">
    <source>
        <dbReference type="EMBL" id="CQD07487.1"/>
    </source>
</evidence>
<dbReference type="STRING" id="141349.BN1232_01320"/>
<reference evidence="3 4" key="1">
    <citation type="submission" date="2015-03" db="EMBL/GenBank/DDBJ databases">
        <authorList>
            <person name="Urmite Genomes"/>
        </authorList>
    </citation>
    <scope>NUCLEOTIDE SEQUENCE [LARGE SCALE GENOMIC DNA]</scope>
    <source>
        <strain evidence="3 4">CSUR P1491</strain>
    </source>
</reference>
<protein>
    <submittedName>
        <fullName evidence="3">Lipoprotein LprJ</fullName>
    </submittedName>
</protein>
<keyword evidence="3" id="KW-0449">Lipoprotein</keyword>
<dbReference type="EMBL" id="CTEE01000001">
    <property type="protein sequence ID" value="CQD07487.1"/>
    <property type="molecule type" value="Genomic_DNA"/>
</dbReference>
<feature type="chain" id="PRO_5002414690" evidence="1">
    <location>
        <begin position="45"/>
        <end position="185"/>
    </location>
</feature>
<sequence length="185" mass="18653">MKAVAAAHGWVWMFRQQPLPLRVLTAVAGLLAVAAAFGSPPAEADANADDSFIDALNHAGVDFGQPGNAMAVGESICPMLAQPGGSFAGAVTSVRRQGMSPAMAQMFTTIAIQSYCPQAMANLASGTMPNMPGANMPGGRPNMPGATMPGGMPNVPGVMPNMPGVMPNMPGGAVPNLPQITGPGI</sequence>
<evidence type="ECO:0000313" key="4">
    <source>
        <dbReference type="Proteomes" id="UP000199251"/>
    </source>
</evidence>
<accession>A0A0E3WBK4</accession>
<evidence type="ECO:0000259" key="2">
    <source>
        <dbReference type="Pfam" id="PF05305"/>
    </source>
</evidence>
<organism evidence="3 4">
    <name type="scientific">Mycobacterium lentiflavum</name>
    <dbReference type="NCBI Taxonomy" id="141349"/>
    <lineage>
        <taxon>Bacteria</taxon>
        <taxon>Bacillati</taxon>
        <taxon>Actinomycetota</taxon>
        <taxon>Actinomycetes</taxon>
        <taxon>Mycobacteriales</taxon>
        <taxon>Mycobacteriaceae</taxon>
        <taxon>Mycobacterium</taxon>
        <taxon>Mycobacterium simiae complex</taxon>
    </lineage>
</organism>
<evidence type="ECO:0000256" key="1">
    <source>
        <dbReference type="SAM" id="SignalP"/>
    </source>
</evidence>
<dbReference type="InterPro" id="IPR007969">
    <property type="entry name" value="DUF732"/>
</dbReference>
<dbReference type="AlphaFoldDB" id="A0A0E3WBK4"/>
<feature type="signal peptide" evidence="1">
    <location>
        <begin position="1"/>
        <end position="44"/>
    </location>
</feature>
<feature type="domain" description="DUF732" evidence="2">
    <location>
        <begin position="48"/>
        <end position="118"/>
    </location>
</feature>
<dbReference type="Pfam" id="PF05305">
    <property type="entry name" value="DUF732"/>
    <property type="match status" value="1"/>
</dbReference>
<dbReference type="OrthoDB" id="4743565at2"/>
<dbReference type="Proteomes" id="UP000199251">
    <property type="component" value="Unassembled WGS sequence"/>
</dbReference>
<gene>
    <name evidence="3" type="primary">lprJ_1</name>
    <name evidence="3" type="ORF">BN1232_01320</name>
</gene>
<dbReference type="RefSeq" id="WP_090600629.1">
    <property type="nucleotide sequence ID" value="NZ_CTEE01000001.1"/>
</dbReference>
<keyword evidence="1" id="KW-0732">Signal</keyword>
<name>A0A0E3WBK4_MYCLN</name>